<sequence>MSDHHLTDDEYVKVFSAEDCATIQLALQECYRSFKDHHDEWHRTQSSKIKQLLEGQFGHDVK</sequence>
<keyword evidence="2" id="KW-1185">Reference proteome</keyword>
<dbReference type="AlphaFoldDB" id="A0A4R3LCB4"/>
<evidence type="ECO:0000313" key="2">
    <source>
        <dbReference type="Proteomes" id="UP000294937"/>
    </source>
</evidence>
<evidence type="ECO:0000313" key="1">
    <source>
        <dbReference type="EMBL" id="TCS95964.1"/>
    </source>
</evidence>
<organism evidence="1 2">
    <name type="scientific">Hazenella coriacea</name>
    <dbReference type="NCBI Taxonomy" id="1179467"/>
    <lineage>
        <taxon>Bacteria</taxon>
        <taxon>Bacillati</taxon>
        <taxon>Bacillota</taxon>
        <taxon>Bacilli</taxon>
        <taxon>Bacillales</taxon>
        <taxon>Thermoactinomycetaceae</taxon>
        <taxon>Hazenella</taxon>
    </lineage>
</organism>
<accession>A0A4R3LCB4</accession>
<protein>
    <submittedName>
        <fullName evidence="1">Uncharacterized protein</fullName>
    </submittedName>
</protein>
<proteinExistence type="predicted"/>
<dbReference type="EMBL" id="SMAG01000002">
    <property type="protein sequence ID" value="TCS95964.1"/>
    <property type="molecule type" value="Genomic_DNA"/>
</dbReference>
<name>A0A4R3LCB4_9BACL</name>
<dbReference type="Proteomes" id="UP000294937">
    <property type="component" value="Unassembled WGS sequence"/>
</dbReference>
<reference evidence="1 2" key="1">
    <citation type="submission" date="2019-03" db="EMBL/GenBank/DDBJ databases">
        <title>Genomic Encyclopedia of Type Strains, Phase IV (KMG-IV): sequencing the most valuable type-strain genomes for metagenomic binning, comparative biology and taxonomic classification.</title>
        <authorList>
            <person name="Goeker M."/>
        </authorList>
    </citation>
    <scope>NUCLEOTIDE SEQUENCE [LARGE SCALE GENOMIC DNA]</scope>
    <source>
        <strain evidence="1 2">DSM 45707</strain>
    </source>
</reference>
<dbReference type="RefSeq" id="WP_131923921.1">
    <property type="nucleotide sequence ID" value="NZ_SMAG01000002.1"/>
</dbReference>
<gene>
    <name evidence="1" type="ORF">EDD58_102548</name>
</gene>
<comment type="caution">
    <text evidence="1">The sequence shown here is derived from an EMBL/GenBank/DDBJ whole genome shotgun (WGS) entry which is preliminary data.</text>
</comment>